<feature type="domain" description="EamA" evidence="8">
    <location>
        <begin position="12"/>
        <end position="151"/>
    </location>
</feature>
<evidence type="ECO:0000313" key="9">
    <source>
        <dbReference type="EMBL" id="KAL3645687.1"/>
    </source>
</evidence>
<evidence type="ECO:0000256" key="2">
    <source>
        <dbReference type="ARBA" id="ARBA00007635"/>
    </source>
</evidence>
<feature type="transmembrane region" description="Helical" evidence="6">
    <location>
        <begin position="142"/>
        <end position="164"/>
    </location>
</feature>
<evidence type="ECO:0000256" key="5">
    <source>
        <dbReference type="ARBA" id="ARBA00023136"/>
    </source>
</evidence>
<evidence type="ECO:0000256" key="7">
    <source>
        <dbReference type="SAM" id="MobiDB-lite"/>
    </source>
</evidence>
<feature type="transmembrane region" description="Helical" evidence="6">
    <location>
        <begin position="213"/>
        <end position="233"/>
    </location>
</feature>
<reference evidence="10" key="1">
    <citation type="journal article" date="2024" name="IScience">
        <title>Strigolactones Initiate the Formation of Haustorium-like Structures in Castilleja.</title>
        <authorList>
            <person name="Buerger M."/>
            <person name="Peterson D."/>
            <person name="Chory J."/>
        </authorList>
    </citation>
    <scope>NUCLEOTIDE SEQUENCE [LARGE SCALE GENOMIC DNA]</scope>
</reference>
<dbReference type="InterPro" id="IPR037185">
    <property type="entry name" value="EmrE-like"/>
</dbReference>
<feature type="transmembrane region" description="Helical" evidence="6">
    <location>
        <begin position="305"/>
        <end position="324"/>
    </location>
</feature>
<feature type="transmembrane region" description="Helical" evidence="6">
    <location>
        <begin position="44"/>
        <end position="61"/>
    </location>
</feature>
<comment type="subcellular location">
    <subcellularLocation>
        <location evidence="1 6">Membrane</location>
        <topology evidence="1 6">Multi-pass membrane protein</topology>
    </subcellularLocation>
</comment>
<dbReference type="Proteomes" id="UP001632038">
    <property type="component" value="Unassembled WGS sequence"/>
</dbReference>
<dbReference type="EMBL" id="JAVIJP010000013">
    <property type="protein sequence ID" value="KAL3645687.1"/>
    <property type="molecule type" value="Genomic_DNA"/>
</dbReference>
<feature type="transmembrane region" description="Helical" evidence="6">
    <location>
        <begin position="279"/>
        <end position="299"/>
    </location>
</feature>
<evidence type="ECO:0000256" key="4">
    <source>
        <dbReference type="ARBA" id="ARBA00022989"/>
    </source>
</evidence>
<feature type="transmembrane region" description="Helical" evidence="6">
    <location>
        <begin position="12"/>
        <end position="32"/>
    </location>
</feature>
<protein>
    <recommendedName>
        <fullName evidence="6">WAT1-related protein</fullName>
    </recommendedName>
</protein>
<organism evidence="9 10">
    <name type="scientific">Castilleja foliolosa</name>
    <dbReference type="NCBI Taxonomy" id="1961234"/>
    <lineage>
        <taxon>Eukaryota</taxon>
        <taxon>Viridiplantae</taxon>
        <taxon>Streptophyta</taxon>
        <taxon>Embryophyta</taxon>
        <taxon>Tracheophyta</taxon>
        <taxon>Spermatophyta</taxon>
        <taxon>Magnoliopsida</taxon>
        <taxon>eudicotyledons</taxon>
        <taxon>Gunneridae</taxon>
        <taxon>Pentapetalae</taxon>
        <taxon>asterids</taxon>
        <taxon>lamiids</taxon>
        <taxon>Lamiales</taxon>
        <taxon>Orobanchaceae</taxon>
        <taxon>Pedicularideae</taxon>
        <taxon>Castillejinae</taxon>
        <taxon>Castilleja</taxon>
    </lineage>
</organism>
<feature type="compositionally biased region" description="Basic and acidic residues" evidence="7">
    <location>
        <begin position="333"/>
        <end position="344"/>
    </location>
</feature>
<evidence type="ECO:0000256" key="3">
    <source>
        <dbReference type="ARBA" id="ARBA00022692"/>
    </source>
</evidence>
<evidence type="ECO:0000313" key="10">
    <source>
        <dbReference type="Proteomes" id="UP001632038"/>
    </source>
</evidence>
<keyword evidence="4 6" id="KW-1133">Transmembrane helix</keyword>
<dbReference type="Pfam" id="PF00892">
    <property type="entry name" value="EamA"/>
    <property type="match status" value="2"/>
</dbReference>
<feature type="compositionally biased region" description="Polar residues" evidence="7">
    <location>
        <begin position="345"/>
        <end position="362"/>
    </location>
</feature>
<gene>
    <name evidence="9" type="ORF">CASFOL_010867</name>
</gene>
<feature type="transmembrane region" description="Helical" evidence="6">
    <location>
        <begin position="73"/>
        <end position="95"/>
    </location>
</feature>
<accession>A0ABD3DUF4</accession>
<feature type="region of interest" description="Disordered" evidence="7">
    <location>
        <begin position="333"/>
        <end position="362"/>
    </location>
</feature>
<evidence type="ECO:0000256" key="6">
    <source>
        <dbReference type="RuleBase" id="RU363077"/>
    </source>
</evidence>
<feature type="transmembrane region" description="Helical" evidence="6">
    <location>
        <begin position="101"/>
        <end position="122"/>
    </location>
</feature>
<dbReference type="SUPFAM" id="SSF103481">
    <property type="entry name" value="Multidrug resistance efflux transporter EmrE"/>
    <property type="match status" value="2"/>
</dbReference>
<proteinExistence type="inferred from homology"/>
<dbReference type="InterPro" id="IPR030184">
    <property type="entry name" value="WAT1-related"/>
</dbReference>
<evidence type="ECO:0000259" key="8">
    <source>
        <dbReference type="Pfam" id="PF00892"/>
    </source>
</evidence>
<keyword evidence="10" id="KW-1185">Reference proteome</keyword>
<comment type="caution">
    <text evidence="9">The sequence shown here is derived from an EMBL/GenBank/DDBJ whole genome shotgun (WGS) entry which is preliminary data.</text>
</comment>
<feature type="transmembrane region" description="Helical" evidence="6">
    <location>
        <begin position="253"/>
        <end position="272"/>
    </location>
</feature>
<dbReference type="PANTHER" id="PTHR31218">
    <property type="entry name" value="WAT1-RELATED PROTEIN"/>
    <property type="match status" value="1"/>
</dbReference>
<dbReference type="InterPro" id="IPR000620">
    <property type="entry name" value="EamA_dom"/>
</dbReference>
<feature type="domain" description="EamA" evidence="8">
    <location>
        <begin position="183"/>
        <end position="322"/>
    </location>
</feature>
<keyword evidence="5 6" id="KW-0472">Membrane</keyword>
<comment type="similarity">
    <text evidence="2 6">Belongs to the drug/metabolite transporter (DMT) superfamily. Plant drug/metabolite exporter (P-DME) (TC 2.A.7.4) family.</text>
</comment>
<name>A0ABD3DUF4_9LAMI</name>
<feature type="transmembrane region" description="Helical" evidence="6">
    <location>
        <begin position="184"/>
        <end position="201"/>
    </location>
</feature>
<keyword evidence="3 6" id="KW-0812">Transmembrane</keyword>
<dbReference type="AlphaFoldDB" id="A0ABD3DUF4"/>
<sequence length="362" mass="39521">MDCKLVKQIKPYLAVIILQCGYAGFSIIAKFALDQGMSHYTLSVYRNVIATVVFAPFALVFERKIRPRMTFSVMYKIILLALLEPVIDQNLYYAGMKNTTATFTSAMCNVVPAITFLLAWALRFERVNIRSLHSQAKIMGTLVTVGGAMIMTLVNGSVIGLPWTKRKPGFQTTDEKAHQNPVKGALMITAGCFCWSVFYVLQTTTLKAYPAGLSLTSLICMAGALQGAALTLVVERSNAEIWSIGWDIKLLAYVYGGIICSGVAYYVSGIILKQKGPVFVTSFNPLNMIIVAVTSSFVFAEQLNMGKVTGAVVIIVGLYLVIWGKGGDETKPLSDQTEMKDQQKETTNNNLSANVLSGDNVV</sequence>
<dbReference type="GO" id="GO:0016020">
    <property type="term" value="C:membrane"/>
    <property type="evidence" value="ECO:0007669"/>
    <property type="project" value="UniProtKB-SubCell"/>
</dbReference>
<evidence type="ECO:0000256" key="1">
    <source>
        <dbReference type="ARBA" id="ARBA00004141"/>
    </source>
</evidence>